<accession>A0AA88WB00</accession>
<name>A0AA88WB00_9ASTE</name>
<keyword evidence="2" id="KW-1185">Reference proteome</keyword>
<dbReference type="EMBL" id="JAVXUP010000699">
    <property type="protein sequence ID" value="KAK3022673.1"/>
    <property type="molecule type" value="Genomic_DNA"/>
</dbReference>
<protein>
    <submittedName>
        <fullName evidence="1">Uncharacterized protein</fullName>
    </submittedName>
</protein>
<reference evidence="1" key="1">
    <citation type="submission" date="2022-12" db="EMBL/GenBank/DDBJ databases">
        <title>Draft genome assemblies for two species of Escallonia (Escalloniales).</title>
        <authorList>
            <person name="Chanderbali A."/>
            <person name="Dervinis C."/>
            <person name="Anghel I."/>
            <person name="Soltis D."/>
            <person name="Soltis P."/>
            <person name="Zapata F."/>
        </authorList>
    </citation>
    <scope>NUCLEOTIDE SEQUENCE</scope>
    <source>
        <strain evidence="1">UCBG64.0493</strain>
        <tissue evidence="1">Leaf</tissue>
    </source>
</reference>
<evidence type="ECO:0000313" key="1">
    <source>
        <dbReference type="EMBL" id="KAK3022673.1"/>
    </source>
</evidence>
<gene>
    <name evidence="1" type="ORF">RJ639_045439</name>
</gene>
<dbReference type="AlphaFoldDB" id="A0AA88WB00"/>
<sequence>MSPADTYNSEEYFFCQTRINEPTKSFKLYLIKPRYCRHSLISIPEHFKFSIYRKIPLLAHSSSNHIDVLAMMEFIFCLLNHMKFYPTPYM</sequence>
<evidence type="ECO:0000313" key="2">
    <source>
        <dbReference type="Proteomes" id="UP001188597"/>
    </source>
</evidence>
<organism evidence="1 2">
    <name type="scientific">Escallonia herrerae</name>
    <dbReference type="NCBI Taxonomy" id="1293975"/>
    <lineage>
        <taxon>Eukaryota</taxon>
        <taxon>Viridiplantae</taxon>
        <taxon>Streptophyta</taxon>
        <taxon>Embryophyta</taxon>
        <taxon>Tracheophyta</taxon>
        <taxon>Spermatophyta</taxon>
        <taxon>Magnoliopsida</taxon>
        <taxon>eudicotyledons</taxon>
        <taxon>Gunneridae</taxon>
        <taxon>Pentapetalae</taxon>
        <taxon>asterids</taxon>
        <taxon>campanulids</taxon>
        <taxon>Escalloniales</taxon>
        <taxon>Escalloniaceae</taxon>
        <taxon>Escallonia</taxon>
    </lineage>
</organism>
<proteinExistence type="predicted"/>
<feature type="non-terminal residue" evidence="1">
    <location>
        <position position="1"/>
    </location>
</feature>
<dbReference type="Proteomes" id="UP001188597">
    <property type="component" value="Unassembled WGS sequence"/>
</dbReference>
<comment type="caution">
    <text evidence="1">The sequence shown here is derived from an EMBL/GenBank/DDBJ whole genome shotgun (WGS) entry which is preliminary data.</text>
</comment>